<evidence type="ECO:0000313" key="2">
    <source>
        <dbReference type="EMBL" id="UPT87673.1"/>
    </source>
</evidence>
<dbReference type="EMBL" id="CP096255">
    <property type="protein sequence ID" value="UPT88469.1"/>
    <property type="molecule type" value="Genomic_DNA"/>
</dbReference>
<evidence type="ECO:0000313" key="4">
    <source>
        <dbReference type="EMBL" id="UPT88769.1"/>
    </source>
</evidence>
<organism evidence="2 8">
    <name type="scientific">Bradyrhizobium barranii subsp. apii</name>
    <dbReference type="NCBI Taxonomy" id="2819348"/>
    <lineage>
        <taxon>Bacteria</taxon>
        <taxon>Pseudomonadati</taxon>
        <taxon>Pseudomonadota</taxon>
        <taxon>Alphaproteobacteria</taxon>
        <taxon>Hyphomicrobiales</taxon>
        <taxon>Nitrobacteraceae</taxon>
        <taxon>Bradyrhizobium</taxon>
        <taxon>Bradyrhizobium barranii</taxon>
    </lineage>
</organism>
<evidence type="ECO:0000313" key="5">
    <source>
        <dbReference type="EMBL" id="UPT88771.1"/>
    </source>
</evidence>
<dbReference type="Proteomes" id="UP000551709">
    <property type="component" value="Plasmid pBb1S5a"/>
</dbReference>
<evidence type="ECO:0000313" key="1">
    <source>
        <dbReference type="EMBL" id="UPT87176.1"/>
    </source>
</evidence>
<dbReference type="AlphaFoldDB" id="A0A8T5VQW0"/>
<dbReference type="EMBL" id="CP096255">
    <property type="protein sequence ID" value="UPT88771.1"/>
    <property type="molecule type" value="Genomic_DNA"/>
</dbReference>
<dbReference type="EMBL" id="CP096255">
    <property type="protein sequence ID" value="UPT88769.1"/>
    <property type="molecule type" value="Genomic_DNA"/>
</dbReference>
<geneLocation type="plasmid" evidence="7 8">
    <name>pBb1S5a</name>
</geneLocation>
<reference evidence="2" key="1">
    <citation type="journal article" date="2017" name="Syst. Appl. Microbiol.">
        <title>Soybeans inoculated with root zone soils of Canadian native legumes harbour diverse and novel Bradyrhizobium spp. that possess agricultural potential.</title>
        <authorList>
            <person name="Bromfield E.S.P."/>
            <person name="Cloutier S."/>
            <person name="Tambong J.T."/>
            <person name="Tran Thi T.V."/>
        </authorList>
    </citation>
    <scope>NUCLEOTIDE SEQUENCE</scope>
    <source>
        <strain evidence="2">1S5</strain>
    </source>
</reference>
<protein>
    <submittedName>
        <fullName evidence="2">Uncharacterized protein</fullName>
    </submittedName>
</protein>
<dbReference type="EMBL" id="CP096256">
    <property type="protein sequence ID" value="UPT92095.1"/>
    <property type="molecule type" value="Genomic_DNA"/>
</dbReference>
<sequence length="56" mass="5823">MDLFGSGLPNGAIRAPAWPELPAEARAALTSLMTQLILDHAAMTATPPAKGVDHDL</sequence>
<dbReference type="RefSeq" id="WP_206706209.1">
    <property type="nucleotide sequence ID" value="NZ_CP096251.1"/>
</dbReference>
<gene>
    <name evidence="2" type="ORF">HAP41_0000000320</name>
    <name evidence="3" type="ORF">HAP41_0000005040</name>
    <name evidence="4" type="ORF">HAP41_0000006895</name>
    <name evidence="5" type="ORF">HAP41_0000006905</name>
    <name evidence="6" type="ORF">HAP41_0000008120</name>
    <name evidence="1" type="ORF">HAP41_0000044645</name>
    <name evidence="7" type="ORF">HAP41_0000048220</name>
</gene>
<evidence type="ECO:0000313" key="8">
    <source>
        <dbReference type="Proteomes" id="UP000551709"/>
    </source>
</evidence>
<dbReference type="EMBL" id="CP096255">
    <property type="protein sequence ID" value="UPT88936.1"/>
    <property type="molecule type" value="Genomic_DNA"/>
</dbReference>
<reference evidence="2" key="2">
    <citation type="submission" date="2022-04" db="EMBL/GenBank/DDBJ databases">
        <authorList>
            <person name="Bromfield E.S.P."/>
            <person name="Cloutier S."/>
        </authorList>
    </citation>
    <scope>NUCLEOTIDE SEQUENCE</scope>
    <source>
        <strain evidence="2">1S5</strain>
        <plasmid evidence="7">pBb1S5a</plasmid>
    </source>
</reference>
<evidence type="ECO:0000313" key="7">
    <source>
        <dbReference type="EMBL" id="UPT92095.1"/>
    </source>
</evidence>
<dbReference type="EMBL" id="CP096255">
    <property type="protein sequence ID" value="UPT87673.1"/>
    <property type="molecule type" value="Genomic_DNA"/>
</dbReference>
<keyword evidence="7" id="KW-0614">Plasmid</keyword>
<name>A0A8T5VQW0_9BRAD</name>
<proteinExistence type="predicted"/>
<dbReference type="Proteomes" id="UP000551709">
    <property type="component" value="Chromosome"/>
</dbReference>
<accession>A0A8T5VQW0</accession>
<evidence type="ECO:0000313" key="3">
    <source>
        <dbReference type="EMBL" id="UPT88469.1"/>
    </source>
</evidence>
<dbReference type="EMBL" id="CP096255">
    <property type="protein sequence ID" value="UPT87176.1"/>
    <property type="molecule type" value="Genomic_DNA"/>
</dbReference>
<evidence type="ECO:0000313" key="6">
    <source>
        <dbReference type="EMBL" id="UPT88936.1"/>
    </source>
</evidence>